<dbReference type="AlphaFoldDB" id="A0A5C7SG53"/>
<gene>
    <name evidence="13" type="ORF">E6Q80_15535</name>
</gene>
<dbReference type="EC" id="2.5.1.54" evidence="4"/>
<dbReference type="Pfam" id="PF00793">
    <property type="entry name" value="DAHP_synth_1"/>
    <property type="match status" value="1"/>
</dbReference>
<dbReference type="GO" id="GO:0009423">
    <property type="term" value="P:chorismate biosynthetic process"/>
    <property type="evidence" value="ECO:0007669"/>
    <property type="project" value="UniProtKB-UniPathway"/>
</dbReference>
<dbReference type="GO" id="GO:0003849">
    <property type="term" value="F:3-deoxy-7-phosphoheptulonate synthase activity"/>
    <property type="evidence" value="ECO:0007669"/>
    <property type="project" value="UniProtKB-EC"/>
</dbReference>
<keyword evidence="6 13" id="KW-0808">Transferase</keyword>
<dbReference type="PANTHER" id="PTHR21225">
    <property type="entry name" value="PHOSPHO-2-DEHYDRO-3-DEOXYHEPTONATE ALDOLASE DAHP SYNTHETASE"/>
    <property type="match status" value="1"/>
</dbReference>
<evidence type="ECO:0000313" key="13">
    <source>
        <dbReference type="EMBL" id="TXH82402.1"/>
    </source>
</evidence>
<evidence type="ECO:0000256" key="9">
    <source>
        <dbReference type="ARBA" id="ARBA00031349"/>
    </source>
</evidence>
<evidence type="ECO:0000313" key="14">
    <source>
        <dbReference type="Proteomes" id="UP000321192"/>
    </source>
</evidence>
<dbReference type="GO" id="GO:0009073">
    <property type="term" value="P:aromatic amino acid family biosynthetic process"/>
    <property type="evidence" value="ECO:0007669"/>
    <property type="project" value="UniProtKB-KW"/>
</dbReference>
<dbReference type="PANTHER" id="PTHR21225:SF10">
    <property type="entry name" value="PHOSPHO-2-DEHYDRO-3-DEOXYHEPTONATE ALDOLASE, TYR-SENSITIVE"/>
    <property type="match status" value="1"/>
</dbReference>
<dbReference type="UniPathway" id="UPA00053">
    <property type="reaction ID" value="UER00084"/>
</dbReference>
<comment type="catalytic activity">
    <reaction evidence="11">
        <text>D-erythrose 4-phosphate + phosphoenolpyruvate + H2O = 7-phospho-2-dehydro-3-deoxy-D-arabino-heptonate + phosphate</text>
        <dbReference type="Rhea" id="RHEA:14717"/>
        <dbReference type="ChEBI" id="CHEBI:15377"/>
        <dbReference type="ChEBI" id="CHEBI:16897"/>
        <dbReference type="ChEBI" id="CHEBI:43474"/>
        <dbReference type="ChEBI" id="CHEBI:58394"/>
        <dbReference type="ChEBI" id="CHEBI:58702"/>
        <dbReference type="EC" id="2.5.1.54"/>
    </reaction>
</comment>
<dbReference type="GO" id="GO:0005737">
    <property type="term" value="C:cytoplasm"/>
    <property type="evidence" value="ECO:0007669"/>
    <property type="project" value="TreeGrafter"/>
</dbReference>
<evidence type="ECO:0000256" key="11">
    <source>
        <dbReference type="ARBA" id="ARBA00047508"/>
    </source>
</evidence>
<proteinExistence type="inferred from homology"/>
<feature type="non-terminal residue" evidence="13">
    <location>
        <position position="1"/>
    </location>
</feature>
<evidence type="ECO:0000256" key="3">
    <source>
        <dbReference type="ARBA" id="ARBA00007985"/>
    </source>
</evidence>
<sequence>SNSWKNPEYQPLVMRDVTHQIREGNRSIVGLMIESNIEAGNQPIPADLSQLRYGCSVTDACVDWATTETMIREMRDTLRPNLSLRSAS</sequence>
<name>A0A5C7SG53_THASP</name>
<evidence type="ECO:0000256" key="10">
    <source>
        <dbReference type="ARBA" id="ARBA00032193"/>
    </source>
</evidence>
<comment type="pathway">
    <text evidence="2">Metabolic intermediate biosynthesis; chorismate biosynthesis; chorismate from D-erythrose 4-phosphate and phosphoenolpyruvate: step 1/7.</text>
</comment>
<evidence type="ECO:0000256" key="1">
    <source>
        <dbReference type="ARBA" id="ARBA00003726"/>
    </source>
</evidence>
<dbReference type="Proteomes" id="UP000321192">
    <property type="component" value="Unassembled WGS sequence"/>
</dbReference>
<evidence type="ECO:0000256" key="5">
    <source>
        <dbReference type="ARBA" id="ARBA00022605"/>
    </source>
</evidence>
<evidence type="ECO:0000256" key="8">
    <source>
        <dbReference type="ARBA" id="ARBA00031111"/>
    </source>
</evidence>
<comment type="caution">
    <text evidence="13">The sequence shown here is derived from an EMBL/GenBank/DDBJ whole genome shotgun (WGS) entry which is preliminary data.</text>
</comment>
<organism evidence="13 14">
    <name type="scientific">Thauera aminoaromatica</name>
    <dbReference type="NCBI Taxonomy" id="164330"/>
    <lineage>
        <taxon>Bacteria</taxon>
        <taxon>Pseudomonadati</taxon>
        <taxon>Pseudomonadota</taxon>
        <taxon>Betaproteobacteria</taxon>
        <taxon>Rhodocyclales</taxon>
        <taxon>Zoogloeaceae</taxon>
        <taxon>Thauera</taxon>
    </lineage>
</organism>
<protein>
    <recommendedName>
        <fullName evidence="4">3-deoxy-7-phosphoheptulonate synthase</fullName>
        <ecNumber evidence="4">2.5.1.54</ecNumber>
    </recommendedName>
    <alternativeName>
        <fullName evidence="10">3-deoxy-D-arabino-heptulosonate 7-phosphate synthase</fullName>
    </alternativeName>
    <alternativeName>
        <fullName evidence="9">DAHP synthase</fullName>
    </alternativeName>
    <alternativeName>
        <fullName evidence="8">Phospho-2-keto-3-deoxyheptonate aldolase</fullName>
    </alternativeName>
</protein>
<evidence type="ECO:0000259" key="12">
    <source>
        <dbReference type="Pfam" id="PF00793"/>
    </source>
</evidence>
<evidence type="ECO:0000256" key="6">
    <source>
        <dbReference type="ARBA" id="ARBA00022679"/>
    </source>
</evidence>
<dbReference type="InterPro" id="IPR006219">
    <property type="entry name" value="DAHP_synth_1"/>
</dbReference>
<comment type="similarity">
    <text evidence="3">Belongs to the class-I DAHP synthase family.</text>
</comment>
<dbReference type="Gene3D" id="3.20.20.70">
    <property type="entry name" value="Aldolase class I"/>
    <property type="match status" value="1"/>
</dbReference>
<dbReference type="InterPro" id="IPR006218">
    <property type="entry name" value="DAHP1/KDSA"/>
</dbReference>
<accession>A0A5C7SG53</accession>
<comment type="function">
    <text evidence="1">Stereospecific condensation of phosphoenolpyruvate (PEP) and D-erythrose-4-phosphate (E4P) giving rise to 3-deoxy-D-arabino-heptulosonate-7-phosphate (DAHP).</text>
</comment>
<evidence type="ECO:0000256" key="7">
    <source>
        <dbReference type="ARBA" id="ARBA00023141"/>
    </source>
</evidence>
<evidence type="ECO:0000256" key="4">
    <source>
        <dbReference type="ARBA" id="ARBA00012694"/>
    </source>
</evidence>
<dbReference type="EMBL" id="SSFD01000245">
    <property type="protein sequence ID" value="TXH82402.1"/>
    <property type="molecule type" value="Genomic_DNA"/>
</dbReference>
<keyword evidence="5" id="KW-0028">Amino-acid biosynthesis</keyword>
<dbReference type="SUPFAM" id="SSF51569">
    <property type="entry name" value="Aldolase"/>
    <property type="match status" value="1"/>
</dbReference>
<keyword evidence="7" id="KW-0057">Aromatic amino acid biosynthesis</keyword>
<dbReference type="GO" id="GO:0008652">
    <property type="term" value="P:amino acid biosynthetic process"/>
    <property type="evidence" value="ECO:0007669"/>
    <property type="project" value="UniProtKB-KW"/>
</dbReference>
<dbReference type="InterPro" id="IPR013785">
    <property type="entry name" value="Aldolase_TIM"/>
</dbReference>
<evidence type="ECO:0000256" key="2">
    <source>
        <dbReference type="ARBA" id="ARBA00004688"/>
    </source>
</evidence>
<feature type="domain" description="DAHP synthetase I/KDSA" evidence="12">
    <location>
        <begin position="2"/>
        <end position="70"/>
    </location>
</feature>
<reference evidence="13 14" key="1">
    <citation type="submission" date="2018-09" db="EMBL/GenBank/DDBJ databases">
        <title>Metagenome Assembled Genomes from an Advanced Water Purification Facility.</title>
        <authorList>
            <person name="Stamps B.W."/>
            <person name="Spear J.R."/>
        </authorList>
    </citation>
    <scope>NUCLEOTIDE SEQUENCE [LARGE SCALE GENOMIC DNA]</scope>
    <source>
        <strain evidence="13">Bin_27_1</strain>
    </source>
</reference>